<dbReference type="InterPro" id="IPR050204">
    <property type="entry name" value="AraC_XylS_family_regulators"/>
</dbReference>
<gene>
    <name evidence="5" type="ORF">AT746_00540</name>
</gene>
<evidence type="ECO:0000256" key="1">
    <source>
        <dbReference type="ARBA" id="ARBA00023015"/>
    </source>
</evidence>
<dbReference type="Gene3D" id="1.10.10.60">
    <property type="entry name" value="Homeodomain-like"/>
    <property type="match status" value="2"/>
</dbReference>
<dbReference type="AlphaFoldDB" id="A0A0U3AS74"/>
<keyword evidence="6" id="KW-1185">Reference proteome</keyword>
<keyword evidence="1" id="KW-0805">Transcription regulation</keyword>
<keyword evidence="2" id="KW-0238">DNA-binding</keyword>
<dbReference type="STRING" id="1526571.AT746_00540"/>
<reference evidence="5 6" key="1">
    <citation type="submission" date="2015-12" db="EMBL/GenBank/DDBJ databases">
        <title>Complete genome of Lacimicrobium alkaliphilum KCTC 32984.</title>
        <authorList>
            <person name="Kim S.-G."/>
            <person name="Lee Y.-J."/>
        </authorList>
    </citation>
    <scope>NUCLEOTIDE SEQUENCE [LARGE SCALE GENOMIC DNA]</scope>
    <source>
        <strain evidence="5 6">YelD216</strain>
    </source>
</reference>
<organism evidence="5 6">
    <name type="scientific">Lacimicrobium alkaliphilum</name>
    <dbReference type="NCBI Taxonomy" id="1526571"/>
    <lineage>
        <taxon>Bacteria</taxon>
        <taxon>Pseudomonadati</taxon>
        <taxon>Pseudomonadota</taxon>
        <taxon>Gammaproteobacteria</taxon>
        <taxon>Alteromonadales</taxon>
        <taxon>Alteromonadaceae</taxon>
        <taxon>Lacimicrobium</taxon>
    </lineage>
</organism>
<feature type="domain" description="HTH araC/xylS-type" evidence="4">
    <location>
        <begin position="191"/>
        <end position="288"/>
    </location>
</feature>
<dbReference type="EMBL" id="CP013650">
    <property type="protein sequence ID" value="ALS96911.1"/>
    <property type="molecule type" value="Genomic_DNA"/>
</dbReference>
<dbReference type="SUPFAM" id="SSF46689">
    <property type="entry name" value="Homeodomain-like"/>
    <property type="match status" value="2"/>
</dbReference>
<dbReference type="Pfam" id="PF12833">
    <property type="entry name" value="HTH_18"/>
    <property type="match status" value="1"/>
</dbReference>
<dbReference type="RefSeq" id="WP_062474936.1">
    <property type="nucleotide sequence ID" value="NZ_CP013650.1"/>
</dbReference>
<evidence type="ECO:0000259" key="4">
    <source>
        <dbReference type="PROSITE" id="PS01124"/>
    </source>
</evidence>
<dbReference type="PANTHER" id="PTHR46796:SF6">
    <property type="entry name" value="ARAC SUBFAMILY"/>
    <property type="match status" value="1"/>
</dbReference>
<dbReference type="KEGG" id="lal:AT746_00540"/>
<keyword evidence="3" id="KW-0804">Transcription</keyword>
<dbReference type="SMART" id="SM00342">
    <property type="entry name" value="HTH_ARAC"/>
    <property type="match status" value="1"/>
</dbReference>
<evidence type="ECO:0000256" key="2">
    <source>
        <dbReference type="ARBA" id="ARBA00023125"/>
    </source>
</evidence>
<accession>A0A0U3AS74</accession>
<dbReference type="GO" id="GO:0043565">
    <property type="term" value="F:sequence-specific DNA binding"/>
    <property type="evidence" value="ECO:0007669"/>
    <property type="project" value="InterPro"/>
</dbReference>
<evidence type="ECO:0000313" key="5">
    <source>
        <dbReference type="EMBL" id="ALS96911.1"/>
    </source>
</evidence>
<name>A0A0U3AS74_9ALTE</name>
<protein>
    <recommendedName>
        <fullName evidence="4">HTH araC/xylS-type domain-containing protein</fullName>
    </recommendedName>
</protein>
<dbReference type="PANTHER" id="PTHR46796">
    <property type="entry name" value="HTH-TYPE TRANSCRIPTIONAL ACTIVATOR RHAS-RELATED"/>
    <property type="match status" value="1"/>
</dbReference>
<dbReference type="InterPro" id="IPR018060">
    <property type="entry name" value="HTH_AraC"/>
</dbReference>
<sequence length="298" mass="33713">MDREDNRIDSALLLQANANIEAQYDIHKDVAVSEWSIDRNRVTYEKGDSHTLSLYLKGGNTSYRADQRGHWGEPGTLCLMPQGHTSDWHIGGPIHFVHLYFSDRILKRFASDHYEQDVRLIELTDLTYQADQQLVGLMLDYAASCSRYADSAGLFGEHLLYEIFAHIIGHYNSFPLTGCRLKGGLTSRQMKRVIVFIDEHLDSRICMANLATEADLSPFHFARQFKQSFGETPGQYVIRRRVEGVKRQLATQIPLAQIAANNGFAQQSHMTTNFKKQVGVTPNAYRVALAGEAGRFCL</sequence>
<dbReference type="GO" id="GO:0003700">
    <property type="term" value="F:DNA-binding transcription factor activity"/>
    <property type="evidence" value="ECO:0007669"/>
    <property type="project" value="InterPro"/>
</dbReference>
<dbReference type="Proteomes" id="UP000068447">
    <property type="component" value="Chromosome"/>
</dbReference>
<evidence type="ECO:0000313" key="6">
    <source>
        <dbReference type="Proteomes" id="UP000068447"/>
    </source>
</evidence>
<dbReference type="OrthoDB" id="5622169at2"/>
<dbReference type="PROSITE" id="PS01124">
    <property type="entry name" value="HTH_ARAC_FAMILY_2"/>
    <property type="match status" value="1"/>
</dbReference>
<dbReference type="InterPro" id="IPR009057">
    <property type="entry name" value="Homeodomain-like_sf"/>
</dbReference>
<evidence type="ECO:0000256" key="3">
    <source>
        <dbReference type="ARBA" id="ARBA00023163"/>
    </source>
</evidence>
<proteinExistence type="predicted"/>